<comment type="caution">
    <text evidence="1">The sequence shown here is derived from an EMBL/GenBank/DDBJ whole genome shotgun (WGS) entry which is preliminary data.</text>
</comment>
<organism evidence="1 2">
    <name type="scientific">Variovorax gossypii</name>
    <dbReference type="NCBI Taxonomy" id="1679495"/>
    <lineage>
        <taxon>Bacteria</taxon>
        <taxon>Pseudomonadati</taxon>
        <taxon>Pseudomonadota</taxon>
        <taxon>Betaproteobacteria</taxon>
        <taxon>Burkholderiales</taxon>
        <taxon>Comamonadaceae</taxon>
        <taxon>Variovorax</taxon>
    </lineage>
</organism>
<reference evidence="1 2" key="1">
    <citation type="submission" date="2018-12" db="EMBL/GenBank/DDBJ databases">
        <title>The genome of Variovorax gossypii DSM 100435.</title>
        <authorList>
            <person name="Gao J."/>
            <person name="Sun J."/>
        </authorList>
    </citation>
    <scope>NUCLEOTIDE SEQUENCE [LARGE SCALE GENOMIC DNA]</scope>
    <source>
        <strain evidence="1 2">DSM 100435</strain>
    </source>
</reference>
<dbReference type="EMBL" id="RXOE01000008">
    <property type="protein sequence ID" value="RTQ31887.1"/>
    <property type="molecule type" value="Genomic_DNA"/>
</dbReference>
<accession>A0A3S0IB77</accession>
<keyword evidence="2" id="KW-1185">Reference proteome</keyword>
<dbReference type="AlphaFoldDB" id="A0A3S0IB77"/>
<evidence type="ECO:0000313" key="1">
    <source>
        <dbReference type="EMBL" id="RTQ31887.1"/>
    </source>
</evidence>
<sequence length="394" mass="40219">MEKQAIAKAVVILAIGALHGCGGGGSGGGAVFPVATAPVASPASAEASAQASAPSPAASSAAAPAPAAVPVASLRRALDTVSPVAANGDLDVELSPAFASAVVVTYSLENPDGTNAGTVSLRGGSAGLFFPRTANLVKLLMPKVNPGSYVLRAKGQILNLATATSTYVEATMPVELNTLSLNLASLSYSSGLVIGGSSRFLSLTYTSDVNGTLFFYPTGQAFGVCASKTAAELALVPDVKTFAVTGSANSSSGALTSATSFADADTGCLQFVRASDSVAEAPYTFNFRYQPLPTSGDLIFSLNADPAAIAKNAIGLMSMPRSGNSSGFFDWLERRQVFTSGDVPQQTTANSARISLEQAGGTWQYRLTAPVATDHPYYVAKIEGRPPLVFFVKP</sequence>
<gene>
    <name evidence="1" type="ORF">EJP69_24945</name>
</gene>
<protein>
    <submittedName>
        <fullName evidence="1">Uncharacterized protein</fullName>
    </submittedName>
</protein>
<evidence type="ECO:0000313" key="2">
    <source>
        <dbReference type="Proteomes" id="UP000267418"/>
    </source>
</evidence>
<proteinExistence type="predicted"/>
<name>A0A3S0IB77_9BURK</name>
<dbReference type="RefSeq" id="WP_126472918.1">
    <property type="nucleotide sequence ID" value="NZ_RXOE01000008.1"/>
</dbReference>
<dbReference type="Proteomes" id="UP000267418">
    <property type="component" value="Unassembled WGS sequence"/>
</dbReference>